<gene>
    <name evidence="1" type="ORF">AK812_SmicGene4254</name>
</gene>
<proteinExistence type="predicted"/>
<sequence>MAGEAVELPFAVFVRPSYRLASFPPLGEAWPREAFGIQGLRRARDSRGGYEFLHGQSFESILSPRGSGGPRLS</sequence>
<reference evidence="1 2" key="1">
    <citation type="submission" date="2016-02" db="EMBL/GenBank/DDBJ databases">
        <title>Genome analysis of coral dinoflagellate symbionts highlights evolutionary adaptations to a symbiotic lifestyle.</title>
        <authorList>
            <person name="Aranda M."/>
            <person name="Li Y."/>
            <person name="Liew Y.J."/>
            <person name="Baumgarten S."/>
            <person name="Simakov O."/>
            <person name="Wilson M."/>
            <person name="Piel J."/>
            <person name="Ashoor H."/>
            <person name="Bougouffa S."/>
            <person name="Bajic V.B."/>
            <person name="Ryu T."/>
            <person name="Ravasi T."/>
            <person name="Bayer T."/>
            <person name="Micklem G."/>
            <person name="Kim H."/>
            <person name="Bhak J."/>
            <person name="Lajeunesse T.C."/>
            <person name="Voolstra C.R."/>
        </authorList>
    </citation>
    <scope>NUCLEOTIDE SEQUENCE [LARGE SCALE GENOMIC DNA]</scope>
    <source>
        <strain evidence="1 2">CCMP2467</strain>
    </source>
</reference>
<keyword evidence="2" id="KW-1185">Reference proteome</keyword>
<dbReference type="Proteomes" id="UP000186817">
    <property type="component" value="Unassembled WGS sequence"/>
</dbReference>
<dbReference type="AlphaFoldDB" id="A0A1Q9EWV0"/>
<evidence type="ECO:0000313" key="1">
    <source>
        <dbReference type="EMBL" id="OLQ11833.1"/>
    </source>
</evidence>
<evidence type="ECO:0000313" key="2">
    <source>
        <dbReference type="Proteomes" id="UP000186817"/>
    </source>
</evidence>
<comment type="caution">
    <text evidence="1">The sequence shown here is derived from an EMBL/GenBank/DDBJ whole genome shotgun (WGS) entry which is preliminary data.</text>
</comment>
<protein>
    <submittedName>
        <fullName evidence="1">Uncharacterized protein</fullName>
    </submittedName>
</protein>
<dbReference type="EMBL" id="LSRX01000053">
    <property type="protein sequence ID" value="OLQ11833.1"/>
    <property type="molecule type" value="Genomic_DNA"/>
</dbReference>
<accession>A0A1Q9EWV0</accession>
<organism evidence="1 2">
    <name type="scientific">Symbiodinium microadriaticum</name>
    <name type="common">Dinoflagellate</name>
    <name type="synonym">Zooxanthella microadriatica</name>
    <dbReference type="NCBI Taxonomy" id="2951"/>
    <lineage>
        <taxon>Eukaryota</taxon>
        <taxon>Sar</taxon>
        <taxon>Alveolata</taxon>
        <taxon>Dinophyceae</taxon>
        <taxon>Suessiales</taxon>
        <taxon>Symbiodiniaceae</taxon>
        <taxon>Symbiodinium</taxon>
    </lineage>
</organism>
<name>A0A1Q9EWV0_SYMMI</name>